<dbReference type="EMBL" id="FOTQ01000008">
    <property type="protein sequence ID" value="SFM53826.1"/>
    <property type="molecule type" value="Genomic_DNA"/>
</dbReference>
<dbReference type="OrthoDB" id="7069379at2"/>
<dbReference type="AlphaFoldDB" id="A0A1I4RNU5"/>
<proteinExistence type="predicted"/>
<name>A0A1I4RNU5_9RHOB</name>
<dbReference type="GO" id="GO:0016887">
    <property type="term" value="F:ATP hydrolysis activity"/>
    <property type="evidence" value="ECO:0007669"/>
    <property type="project" value="InterPro"/>
</dbReference>
<evidence type="ECO:0000313" key="4">
    <source>
        <dbReference type="Proteomes" id="UP000199144"/>
    </source>
</evidence>
<dbReference type="InterPro" id="IPR038729">
    <property type="entry name" value="Rad50/SbcC_AAA"/>
</dbReference>
<feature type="domain" description="Rad50/SbcC-type AAA" evidence="2">
    <location>
        <begin position="6"/>
        <end position="57"/>
    </location>
</feature>
<dbReference type="GO" id="GO:0006302">
    <property type="term" value="P:double-strand break repair"/>
    <property type="evidence" value="ECO:0007669"/>
    <property type="project" value="InterPro"/>
</dbReference>
<dbReference type="InterPro" id="IPR027417">
    <property type="entry name" value="P-loop_NTPase"/>
</dbReference>
<accession>A0A1I4RNU5</accession>
<dbReference type="RefSeq" id="WP_093095505.1">
    <property type="nucleotide sequence ID" value="NZ_FOTQ01000008.1"/>
</dbReference>
<feature type="coiled-coil region" evidence="1">
    <location>
        <begin position="617"/>
        <end position="682"/>
    </location>
</feature>
<dbReference type="STRING" id="254406.SAMN04488042_108154"/>
<dbReference type="SUPFAM" id="SSF52540">
    <property type="entry name" value="P-loop containing nucleoside triphosphate hydrolases"/>
    <property type="match status" value="1"/>
</dbReference>
<protein>
    <submittedName>
        <fullName evidence="3">DNA repair exonuclease SbcCD ATPase subunit</fullName>
    </submittedName>
</protein>
<evidence type="ECO:0000256" key="1">
    <source>
        <dbReference type="SAM" id="Coils"/>
    </source>
</evidence>
<dbReference type="PANTHER" id="PTHR41259:SF1">
    <property type="entry name" value="DOUBLE-STRAND BREAK REPAIR RAD50 ATPASE, PUTATIVE-RELATED"/>
    <property type="match status" value="1"/>
</dbReference>
<evidence type="ECO:0000313" key="3">
    <source>
        <dbReference type="EMBL" id="SFM53826.1"/>
    </source>
</evidence>
<keyword evidence="3" id="KW-0269">Exonuclease</keyword>
<reference evidence="3 4" key="1">
    <citation type="submission" date="2016-10" db="EMBL/GenBank/DDBJ databases">
        <authorList>
            <person name="de Groot N.N."/>
        </authorList>
    </citation>
    <scope>NUCLEOTIDE SEQUENCE [LARGE SCALE GENOMIC DNA]</scope>
    <source>
        <strain evidence="3 4">DSM 15283</strain>
    </source>
</reference>
<dbReference type="GO" id="GO:0004527">
    <property type="term" value="F:exonuclease activity"/>
    <property type="evidence" value="ECO:0007669"/>
    <property type="project" value="UniProtKB-KW"/>
</dbReference>
<dbReference type="Proteomes" id="UP000199144">
    <property type="component" value="Unassembled WGS sequence"/>
</dbReference>
<gene>
    <name evidence="3" type="ORF">SAMN04488042_108154</name>
</gene>
<dbReference type="Gene3D" id="3.40.50.300">
    <property type="entry name" value="P-loop containing nucleotide triphosphate hydrolases"/>
    <property type="match status" value="2"/>
</dbReference>
<organism evidence="3 4">
    <name type="scientific">Shimia aestuarii</name>
    <dbReference type="NCBI Taxonomy" id="254406"/>
    <lineage>
        <taxon>Bacteria</taxon>
        <taxon>Pseudomonadati</taxon>
        <taxon>Pseudomonadota</taxon>
        <taxon>Alphaproteobacteria</taxon>
        <taxon>Rhodobacterales</taxon>
        <taxon>Roseobacteraceae</taxon>
    </lineage>
</organism>
<sequence>MKITTITLQNVRQFIDPVAISGIGGGLNVLTAANEAGKSTFFDALHAAFFASHRSFDKVVQGLVPNAGGSPSVMVDFESAGDVWRLEKSWGRKASEKAARLYRNGTLVAQAGEAEDQLAGVIGAQAQGGPAGLLWVRQGVVDMSEGGAEQVARRGIMDSVAGEVEAMTGGRRMEAALAAVRKALDAEITSRGPKKDSTYKARIDEVATLEEAQAALETSVRAQEDDLARRRKARAELAEISAPEIRQADEKAAATAAQALAVARAHADKIRTAAGTVDTLKARHDNAADRIDRLDRALGEASAARAALDAATTQVTQDRAEYEVADQRHETALAADTCAAKAASAASAALQQVLRAQGAEAARAERAALEKRLKLADETRYHIEALDAQIAQLLSADALRRLDALAGDVSVATRARDAAAASLTIHYAKGAEARITRGGQVVPPDTPHPLPDRAIFDIEGVGQLVFRPGEGGSADSLARAEAALSKALAETGHAELASARADATGRVTLEAQRRDLLADLKALAPDGLEALRATLARLPEPAGPDPDLPDLVTAEAEEVTAREARNGAKIALEAARQALSKARDALSRSEAALTAAQGRHTRAQAELSAFSDAAAALDEMRSLAQTLQAELAGATAELDALRREAPDLRAAEAADKRARSVIDTTRERSQALEIELARLDTAIGQRGSEGIEEELALTTERLLSARAALAAIEFDIKVNQRLLSALETARAGARDRHVAPVVKELVPLLRLIWPDASPVVDAETGMITRLTRREIEEEVDMLSGGTREQLSLLVRLAFARILAREGRAAPVILDDAIVYTDDDRIMQMFDALTLQAEDVQVIVLSCRQRAFRELGGTLLTISPAAG</sequence>
<keyword evidence="1" id="KW-0175">Coiled coil</keyword>
<keyword evidence="3" id="KW-0540">Nuclease</keyword>
<dbReference type="PANTHER" id="PTHR41259">
    <property type="entry name" value="DOUBLE-STRAND BREAK REPAIR RAD50 ATPASE, PUTATIVE-RELATED"/>
    <property type="match status" value="1"/>
</dbReference>
<keyword evidence="3" id="KW-0378">Hydrolase</keyword>
<dbReference type="Pfam" id="PF13476">
    <property type="entry name" value="AAA_23"/>
    <property type="match status" value="1"/>
</dbReference>
<keyword evidence="4" id="KW-1185">Reference proteome</keyword>
<evidence type="ECO:0000259" key="2">
    <source>
        <dbReference type="Pfam" id="PF13476"/>
    </source>
</evidence>